<proteinExistence type="predicted"/>
<keyword evidence="2" id="KW-0238">DNA-binding</keyword>
<dbReference type="Gene3D" id="1.10.10.10">
    <property type="entry name" value="Winged helix-like DNA-binding domain superfamily/Winged helix DNA-binding domain"/>
    <property type="match status" value="1"/>
</dbReference>
<dbReference type="GeneID" id="42305795"/>
<dbReference type="EMBL" id="LGUG01000004">
    <property type="protein sequence ID" value="KON96009.1"/>
    <property type="molecule type" value="Genomic_DNA"/>
</dbReference>
<dbReference type="PROSITE" id="PS51077">
    <property type="entry name" value="HTH_ICLR"/>
    <property type="match status" value="1"/>
</dbReference>
<dbReference type="PROSITE" id="PS51078">
    <property type="entry name" value="ICLR_ED"/>
    <property type="match status" value="1"/>
</dbReference>
<dbReference type="SUPFAM" id="SSF46785">
    <property type="entry name" value="Winged helix' DNA-binding domain"/>
    <property type="match status" value="1"/>
</dbReference>
<dbReference type="InterPro" id="IPR050707">
    <property type="entry name" value="HTH_MetabolicPath_Reg"/>
</dbReference>
<evidence type="ECO:0000313" key="6">
    <source>
        <dbReference type="EMBL" id="KON96009.1"/>
    </source>
</evidence>
<dbReference type="InterPro" id="IPR014757">
    <property type="entry name" value="Tscrpt_reg_IclR_C"/>
</dbReference>
<dbReference type="InterPro" id="IPR036388">
    <property type="entry name" value="WH-like_DNA-bd_sf"/>
</dbReference>
<sequence length="245" mass="27133">MVQSIDRAMMIIDILISDDAKNGWQISELAEKTSLPLSTLHRLLSSLMQHGLVAQIPETKHYKAGYRWMEIGLRLLDNVDFRFVARSVMERLASEVEESVYLNITNGTEGIVIEKVDSPLKIRIAEDLGIRIPLHIGAPNKTILANMPEHEKERIIGLLQLSSQEKQKLMNQLSEIRRSGYAISVGEKTEDTAAVAAPIIGYNNKVTAALSIGGPAFRFTSECIPELIEKVKAAAAEISMKIGKI</sequence>
<evidence type="ECO:0000313" key="9">
    <source>
        <dbReference type="Proteomes" id="UP000182836"/>
    </source>
</evidence>
<dbReference type="GO" id="GO:0003677">
    <property type="term" value="F:DNA binding"/>
    <property type="evidence" value="ECO:0007669"/>
    <property type="project" value="UniProtKB-KW"/>
</dbReference>
<dbReference type="PANTHER" id="PTHR30136">
    <property type="entry name" value="HELIX-TURN-HELIX TRANSCRIPTIONAL REGULATOR, ICLR FAMILY"/>
    <property type="match status" value="1"/>
</dbReference>
<dbReference type="SUPFAM" id="SSF55781">
    <property type="entry name" value="GAF domain-like"/>
    <property type="match status" value="1"/>
</dbReference>
<evidence type="ECO:0000313" key="8">
    <source>
        <dbReference type="Proteomes" id="UP000037269"/>
    </source>
</evidence>
<dbReference type="GO" id="GO:0045892">
    <property type="term" value="P:negative regulation of DNA-templated transcription"/>
    <property type="evidence" value="ECO:0007669"/>
    <property type="project" value="TreeGrafter"/>
</dbReference>
<dbReference type="InterPro" id="IPR005471">
    <property type="entry name" value="Tscrpt_reg_IclR_N"/>
</dbReference>
<dbReference type="Proteomes" id="UP000182836">
    <property type="component" value="Unassembled WGS sequence"/>
</dbReference>
<feature type="domain" description="IclR-ED" evidence="5">
    <location>
        <begin position="67"/>
        <end position="244"/>
    </location>
</feature>
<dbReference type="Proteomes" id="UP000037269">
    <property type="component" value="Unassembled WGS sequence"/>
</dbReference>
<accession>A0A0D1XV55</accession>
<dbReference type="STRING" id="47500.AF333_11435"/>
<dbReference type="GO" id="GO:0003700">
    <property type="term" value="F:DNA-binding transcription factor activity"/>
    <property type="evidence" value="ECO:0007669"/>
    <property type="project" value="TreeGrafter"/>
</dbReference>
<keyword evidence="8" id="KW-1185">Reference proteome</keyword>
<dbReference type="PANTHER" id="PTHR30136:SF24">
    <property type="entry name" value="HTH-TYPE TRANSCRIPTIONAL REPRESSOR ALLR"/>
    <property type="match status" value="1"/>
</dbReference>
<dbReference type="Pfam" id="PF09339">
    <property type="entry name" value="HTH_IclR"/>
    <property type="match status" value="1"/>
</dbReference>
<evidence type="ECO:0000256" key="1">
    <source>
        <dbReference type="ARBA" id="ARBA00023015"/>
    </source>
</evidence>
<evidence type="ECO:0000313" key="7">
    <source>
        <dbReference type="EMBL" id="SDJ19775.1"/>
    </source>
</evidence>
<reference evidence="7 9" key="2">
    <citation type="submission" date="2016-10" db="EMBL/GenBank/DDBJ databases">
        <authorList>
            <person name="de Groot N.N."/>
        </authorList>
    </citation>
    <scope>NUCLEOTIDE SEQUENCE [LARGE SCALE GENOMIC DNA]</scope>
    <source>
        <strain evidence="7 9">DSM 2895</strain>
    </source>
</reference>
<dbReference type="Gene3D" id="3.30.450.40">
    <property type="match status" value="1"/>
</dbReference>
<dbReference type="RefSeq" id="WP_043064456.1">
    <property type="nucleotide sequence ID" value="NZ_BJOA01000150.1"/>
</dbReference>
<dbReference type="EMBL" id="FNED01000013">
    <property type="protein sequence ID" value="SDJ19775.1"/>
    <property type="molecule type" value="Genomic_DNA"/>
</dbReference>
<evidence type="ECO:0000259" key="4">
    <source>
        <dbReference type="PROSITE" id="PS51077"/>
    </source>
</evidence>
<evidence type="ECO:0000256" key="2">
    <source>
        <dbReference type="ARBA" id="ARBA00023125"/>
    </source>
</evidence>
<protein>
    <submittedName>
        <fullName evidence="7">Transcriptional regulator, IclR family</fullName>
    </submittedName>
</protein>
<dbReference type="SMART" id="SM00346">
    <property type="entry name" value="HTH_ICLR"/>
    <property type="match status" value="1"/>
</dbReference>
<dbReference type="PATRIC" id="fig|47500.12.peg.4690"/>
<name>A0A0D1XV55_ANEMI</name>
<keyword evidence="1" id="KW-0805">Transcription regulation</keyword>
<dbReference type="InterPro" id="IPR036390">
    <property type="entry name" value="WH_DNA-bd_sf"/>
</dbReference>
<feature type="domain" description="HTH iclR-type" evidence="4">
    <location>
        <begin position="2"/>
        <end position="66"/>
    </location>
</feature>
<gene>
    <name evidence="6" type="ORF">AF333_11435</name>
    <name evidence="7" type="ORF">SAMN04487909_113115</name>
</gene>
<organism evidence="6 8">
    <name type="scientific">Aneurinibacillus migulanus</name>
    <name type="common">Bacillus migulanus</name>
    <dbReference type="NCBI Taxonomy" id="47500"/>
    <lineage>
        <taxon>Bacteria</taxon>
        <taxon>Bacillati</taxon>
        <taxon>Bacillota</taxon>
        <taxon>Bacilli</taxon>
        <taxon>Bacillales</taxon>
        <taxon>Paenibacillaceae</taxon>
        <taxon>Aneurinibacillus group</taxon>
        <taxon>Aneurinibacillus</taxon>
    </lineage>
</organism>
<evidence type="ECO:0000256" key="3">
    <source>
        <dbReference type="ARBA" id="ARBA00023163"/>
    </source>
</evidence>
<reference evidence="6 8" key="1">
    <citation type="submission" date="2015-07" db="EMBL/GenBank/DDBJ databases">
        <title>Fjat-14205 dsm 2895.</title>
        <authorList>
            <person name="Liu B."/>
            <person name="Wang J."/>
            <person name="Zhu Y."/>
            <person name="Liu G."/>
            <person name="Chen Q."/>
            <person name="Chen Z."/>
            <person name="Lan J."/>
            <person name="Che J."/>
            <person name="Ge C."/>
            <person name="Shi H."/>
            <person name="Pan Z."/>
            <person name="Liu X."/>
        </authorList>
    </citation>
    <scope>NUCLEOTIDE SEQUENCE [LARGE SCALE GENOMIC DNA]</scope>
    <source>
        <strain evidence="6 8">DSM 2895</strain>
    </source>
</reference>
<dbReference type="OrthoDB" id="9791752at2"/>
<dbReference type="AlphaFoldDB" id="A0A0D1XV55"/>
<dbReference type="InterPro" id="IPR029016">
    <property type="entry name" value="GAF-like_dom_sf"/>
</dbReference>
<evidence type="ECO:0000259" key="5">
    <source>
        <dbReference type="PROSITE" id="PS51078"/>
    </source>
</evidence>
<keyword evidence="3" id="KW-0804">Transcription</keyword>
<dbReference type="Pfam" id="PF01614">
    <property type="entry name" value="IclR_C"/>
    <property type="match status" value="1"/>
</dbReference>